<feature type="region of interest" description="Disordered" evidence="1">
    <location>
        <begin position="1"/>
        <end position="131"/>
    </location>
</feature>
<accession>A0A9W7C960</accession>
<evidence type="ECO:0000313" key="2">
    <source>
        <dbReference type="EMBL" id="GMI01485.1"/>
    </source>
</evidence>
<reference evidence="3" key="1">
    <citation type="journal article" date="2023" name="Commun. Biol.">
        <title>Genome analysis of Parmales, the sister group of diatoms, reveals the evolutionary specialization of diatoms from phago-mixotrophs to photoautotrophs.</title>
        <authorList>
            <person name="Ban H."/>
            <person name="Sato S."/>
            <person name="Yoshikawa S."/>
            <person name="Yamada K."/>
            <person name="Nakamura Y."/>
            <person name="Ichinomiya M."/>
            <person name="Sato N."/>
            <person name="Blanc-Mathieu R."/>
            <person name="Endo H."/>
            <person name="Kuwata A."/>
            <person name="Ogata H."/>
        </authorList>
    </citation>
    <scope>NUCLEOTIDE SEQUENCE [LARGE SCALE GENOMIC DNA]</scope>
    <source>
        <strain evidence="3">NIES 3700</strain>
    </source>
</reference>
<feature type="compositionally biased region" description="Gly residues" evidence="1">
    <location>
        <begin position="70"/>
        <end position="89"/>
    </location>
</feature>
<keyword evidence="3" id="KW-1185">Reference proteome</keyword>
<evidence type="ECO:0000256" key="1">
    <source>
        <dbReference type="SAM" id="MobiDB-lite"/>
    </source>
</evidence>
<feature type="compositionally biased region" description="Polar residues" evidence="1">
    <location>
        <begin position="258"/>
        <end position="275"/>
    </location>
</feature>
<dbReference type="Proteomes" id="UP001165122">
    <property type="component" value="Unassembled WGS sequence"/>
</dbReference>
<feature type="compositionally biased region" description="Basic and acidic residues" evidence="1">
    <location>
        <begin position="56"/>
        <end position="67"/>
    </location>
</feature>
<dbReference type="EMBL" id="BRXW01000034">
    <property type="protein sequence ID" value="GMI01485.1"/>
    <property type="molecule type" value="Genomic_DNA"/>
</dbReference>
<protein>
    <submittedName>
        <fullName evidence="2">Uncharacterized protein</fullName>
    </submittedName>
</protein>
<proteinExistence type="predicted"/>
<dbReference type="AlphaFoldDB" id="A0A9W7C960"/>
<comment type="caution">
    <text evidence="2">The sequence shown here is derived from an EMBL/GenBank/DDBJ whole genome shotgun (WGS) entry which is preliminary data.</text>
</comment>
<sequence>MDQLLSSPRSLCHSAVKKNGQKRNRDTDLSLSSRSRSRSESPEGRKRRGGRVGMYIEKERRRERERWLQSGGGRVTTGGWGGGEGGGTIGETRQEEEQIEIELETQPPDAHGGHAQNPHPLPSPGSVSFLGLHPPPLGFEYAKSETCATIGSEKSSVVDETEFTMLPPENRDRGLSFSAEAVPPTANLDGGGSNDSRDALSESSRPPSEILEGFFNDDDLSARSFSPGGLNKSIDSRVGVLGSDTLSCGGSLREEEVSSNASTMKSRGSKRSNVY</sequence>
<name>A0A9W7C960_9STRA</name>
<evidence type="ECO:0000313" key="3">
    <source>
        <dbReference type="Proteomes" id="UP001165122"/>
    </source>
</evidence>
<organism evidence="2 3">
    <name type="scientific">Triparma laevis f. longispina</name>
    <dbReference type="NCBI Taxonomy" id="1714387"/>
    <lineage>
        <taxon>Eukaryota</taxon>
        <taxon>Sar</taxon>
        <taxon>Stramenopiles</taxon>
        <taxon>Ochrophyta</taxon>
        <taxon>Bolidophyceae</taxon>
        <taxon>Parmales</taxon>
        <taxon>Triparmaceae</taxon>
        <taxon>Triparma</taxon>
    </lineage>
</organism>
<gene>
    <name evidence="2" type="ORF">TrLO_g4933</name>
</gene>
<dbReference type="OrthoDB" id="10599770at2759"/>
<feature type="region of interest" description="Disordered" evidence="1">
    <location>
        <begin position="152"/>
        <end position="275"/>
    </location>
</feature>